<keyword evidence="3" id="KW-1185">Reference proteome</keyword>
<dbReference type="PANTHER" id="PTHR37512:SF1">
    <property type="entry name" value="NADR_TTD14 AAA DOMAIN-CONTAINING PROTEIN"/>
    <property type="match status" value="1"/>
</dbReference>
<dbReference type="AlphaFoldDB" id="A0A5J4FRZ2"/>
<dbReference type="Proteomes" id="UP000326994">
    <property type="component" value="Unassembled WGS sequence"/>
</dbReference>
<evidence type="ECO:0000259" key="1">
    <source>
        <dbReference type="Pfam" id="PF13521"/>
    </source>
</evidence>
<comment type="caution">
    <text evidence="2">The sequence shown here is derived from an EMBL/GenBank/DDBJ whole genome shotgun (WGS) entry which is preliminary data.</text>
</comment>
<dbReference type="Gene3D" id="3.40.50.300">
    <property type="entry name" value="P-loop containing nucleotide triphosphate hydrolases"/>
    <property type="match status" value="1"/>
</dbReference>
<dbReference type="PANTHER" id="PTHR37512">
    <property type="entry name" value="TRIFUNCTIONAL NAD BIOSYNTHESIS/REGULATOR PROTEIN NADR"/>
    <property type="match status" value="1"/>
</dbReference>
<sequence length="188" mass="22452">MEETLKQRPSNCLKIVMFGPESTGKTTLSKQLAKHFKTQWVPEYMRTYLEAKWEKYKETIVKNDLLPIAKGQITSENKLVLKSNNVLFCDTNLLEIEVYSKYYNDGFCPSEISEAFKTHTYDFYFLTDIDVPWEFDKLRDRPDERENMFRMFENQLINYDLPYITLKGSKLQRFEFAVKHINKLLNKK</sequence>
<dbReference type="RefSeq" id="WP_151892562.1">
    <property type="nucleotide sequence ID" value="NZ_BKCF01000001.1"/>
</dbReference>
<gene>
    <name evidence="2" type="ORF">ULMS_01150</name>
</gene>
<dbReference type="InterPro" id="IPR038727">
    <property type="entry name" value="NadR/Ttd14_AAA_dom"/>
</dbReference>
<organism evidence="2 3">
    <name type="scientific">Patiriisocius marinistellae</name>
    <dbReference type="NCBI Taxonomy" id="2494560"/>
    <lineage>
        <taxon>Bacteria</taxon>
        <taxon>Pseudomonadati</taxon>
        <taxon>Bacteroidota</taxon>
        <taxon>Flavobacteriia</taxon>
        <taxon>Flavobacteriales</taxon>
        <taxon>Flavobacteriaceae</taxon>
        <taxon>Patiriisocius</taxon>
    </lineage>
</organism>
<evidence type="ECO:0000313" key="2">
    <source>
        <dbReference type="EMBL" id="GEQ84607.1"/>
    </source>
</evidence>
<proteinExistence type="predicted"/>
<dbReference type="EMBL" id="BKCF01000001">
    <property type="protein sequence ID" value="GEQ84607.1"/>
    <property type="molecule type" value="Genomic_DNA"/>
</dbReference>
<dbReference type="InterPro" id="IPR027417">
    <property type="entry name" value="P-loop_NTPase"/>
</dbReference>
<dbReference type="SUPFAM" id="SSF52540">
    <property type="entry name" value="P-loop containing nucleoside triphosphate hydrolases"/>
    <property type="match status" value="1"/>
</dbReference>
<protein>
    <recommendedName>
        <fullName evidence="1">NadR/Ttd14 AAA domain-containing protein</fullName>
    </recommendedName>
</protein>
<dbReference type="InterPro" id="IPR052735">
    <property type="entry name" value="NAD_biosynth-regulator"/>
</dbReference>
<name>A0A5J4FRZ2_9FLAO</name>
<accession>A0A5J4FRZ2</accession>
<dbReference type="OrthoDB" id="9151999at2"/>
<dbReference type="Pfam" id="PF13521">
    <property type="entry name" value="AAA_28"/>
    <property type="match status" value="1"/>
</dbReference>
<reference evidence="2 3" key="1">
    <citation type="submission" date="2019-08" db="EMBL/GenBank/DDBJ databases">
        <title>Ulvibacter marinistellae sp. nov., isolated from a starfish, Patiria pectinifera.</title>
        <authorList>
            <person name="Kawano K."/>
            <person name="Ushijima N."/>
            <person name="Kihara M."/>
            <person name="Itoh H."/>
        </authorList>
    </citation>
    <scope>NUCLEOTIDE SEQUENCE [LARGE SCALE GENOMIC DNA]</scope>
    <source>
        <strain evidence="2 3">KK4</strain>
    </source>
</reference>
<feature type="domain" description="NadR/Ttd14 AAA" evidence="1">
    <location>
        <begin position="14"/>
        <end position="170"/>
    </location>
</feature>
<evidence type="ECO:0000313" key="3">
    <source>
        <dbReference type="Proteomes" id="UP000326994"/>
    </source>
</evidence>